<evidence type="ECO:0000256" key="1">
    <source>
        <dbReference type="SAM" id="MobiDB-lite"/>
    </source>
</evidence>
<feature type="region of interest" description="Disordered" evidence="1">
    <location>
        <begin position="409"/>
        <end position="432"/>
    </location>
</feature>
<proteinExistence type="predicted"/>
<feature type="compositionally biased region" description="Polar residues" evidence="1">
    <location>
        <begin position="177"/>
        <end position="194"/>
    </location>
</feature>
<protein>
    <submittedName>
        <fullName evidence="2">Uncharacterized protein</fullName>
    </submittedName>
</protein>
<sequence length="432" mass="48132">MRLADRSMARRRGGRSARGRAPPGAGESDPHAAASSAGGDGDGTPVVHEGVHSGKRRELLKRRMEGRITGRMKKMKRRHICRRLCVSKTCRRYRDRKNREWVQLMRHAVELERRLAGWQDLERDNQFLRGAVRQLEAVLRDQQCVIQELQKLREVGSPAESRFGVLPRRLRLERRCSGTSASPTETPTCRRQPETMQAAQHRTGLMHRQLEEQTQALRNFLAAKSIREGAHEAGAEDVQALTDMLAAIVESSVALARSRVPKPCDLACHRGRHPGAGPGRSDVEKCVRCLRRLKLSPSQKAAVVNLRREQEAQLGRVYEARAMLNDQARAMLRDWGPTSAEVRAVWLEIKQNVRREHQVVVDGLRELLMSILEPLQAALLVAEARPPDCDVMCLGAALAAAAVGGQCCRPHGQRHTPGNQQSTGAEAEESAV</sequence>
<comment type="caution">
    <text evidence="2">The sequence shown here is derived from an EMBL/GenBank/DDBJ whole genome shotgun (WGS) entry which is preliminary data.</text>
</comment>
<name>A0A8S1J7K1_9CHLO</name>
<feature type="region of interest" description="Disordered" evidence="1">
    <location>
        <begin position="1"/>
        <end position="57"/>
    </location>
</feature>
<feature type="compositionally biased region" description="Low complexity" evidence="1">
    <location>
        <begin position="19"/>
        <end position="37"/>
    </location>
</feature>
<dbReference type="Proteomes" id="UP000708148">
    <property type="component" value="Unassembled WGS sequence"/>
</dbReference>
<evidence type="ECO:0000313" key="2">
    <source>
        <dbReference type="EMBL" id="CAD7703241.1"/>
    </source>
</evidence>
<evidence type="ECO:0000313" key="3">
    <source>
        <dbReference type="Proteomes" id="UP000708148"/>
    </source>
</evidence>
<feature type="compositionally biased region" description="Basic residues" evidence="1">
    <location>
        <begin position="9"/>
        <end position="18"/>
    </location>
</feature>
<gene>
    <name evidence="2" type="ORF">OSTQU699_LOCUS8598</name>
</gene>
<dbReference type="AlphaFoldDB" id="A0A8S1J7K1"/>
<organism evidence="2 3">
    <name type="scientific">Ostreobium quekettii</name>
    <dbReference type="NCBI Taxonomy" id="121088"/>
    <lineage>
        <taxon>Eukaryota</taxon>
        <taxon>Viridiplantae</taxon>
        <taxon>Chlorophyta</taxon>
        <taxon>core chlorophytes</taxon>
        <taxon>Ulvophyceae</taxon>
        <taxon>TCBD clade</taxon>
        <taxon>Bryopsidales</taxon>
        <taxon>Ostreobineae</taxon>
        <taxon>Ostreobiaceae</taxon>
        <taxon>Ostreobium</taxon>
    </lineage>
</organism>
<keyword evidence="3" id="KW-1185">Reference proteome</keyword>
<feature type="region of interest" description="Disordered" evidence="1">
    <location>
        <begin position="175"/>
        <end position="194"/>
    </location>
</feature>
<dbReference type="EMBL" id="CAJHUC010002128">
    <property type="protein sequence ID" value="CAD7703241.1"/>
    <property type="molecule type" value="Genomic_DNA"/>
</dbReference>
<reference evidence="2" key="1">
    <citation type="submission" date="2020-12" db="EMBL/GenBank/DDBJ databases">
        <authorList>
            <person name="Iha C."/>
        </authorList>
    </citation>
    <scope>NUCLEOTIDE SEQUENCE</scope>
</reference>
<accession>A0A8S1J7K1</accession>